<name>A0ABX0Y273_9ACTN</name>
<evidence type="ECO:0000313" key="3">
    <source>
        <dbReference type="Proteomes" id="UP000722989"/>
    </source>
</evidence>
<dbReference type="SUPFAM" id="SSF55729">
    <property type="entry name" value="Acyl-CoA N-acyltransferases (Nat)"/>
    <property type="match status" value="1"/>
</dbReference>
<evidence type="ECO:0000313" key="2">
    <source>
        <dbReference type="EMBL" id="NJC72153.1"/>
    </source>
</evidence>
<dbReference type="Pfam" id="PF13302">
    <property type="entry name" value="Acetyltransf_3"/>
    <property type="match status" value="1"/>
</dbReference>
<gene>
    <name evidence="2" type="ORF">HC031_20885</name>
</gene>
<dbReference type="PROSITE" id="PS51186">
    <property type="entry name" value="GNAT"/>
    <property type="match status" value="1"/>
</dbReference>
<accession>A0ABX0Y273</accession>
<comment type="caution">
    <text evidence="2">The sequence shown here is derived from an EMBL/GenBank/DDBJ whole genome shotgun (WGS) entry which is preliminary data.</text>
</comment>
<dbReference type="PANTHER" id="PTHR43792">
    <property type="entry name" value="GNAT FAMILY, PUTATIVE (AFU_ORTHOLOGUE AFUA_3G00765)-RELATED-RELATED"/>
    <property type="match status" value="1"/>
</dbReference>
<organism evidence="2 3">
    <name type="scientific">Planosporangium thailandense</name>
    <dbReference type="NCBI Taxonomy" id="765197"/>
    <lineage>
        <taxon>Bacteria</taxon>
        <taxon>Bacillati</taxon>
        <taxon>Actinomycetota</taxon>
        <taxon>Actinomycetes</taxon>
        <taxon>Micromonosporales</taxon>
        <taxon>Micromonosporaceae</taxon>
        <taxon>Planosporangium</taxon>
    </lineage>
</organism>
<reference evidence="2 3" key="1">
    <citation type="submission" date="2020-03" db="EMBL/GenBank/DDBJ databases">
        <title>WGS of the type strain of Planosporangium spp.</title>
        <authorList>
            <person name="Thawai C."/>
        </authorList>
    </citation>
    <scope>NUCLEOTIDE SEQUENCE [LARGE SCALE GENOMIC DNA]</scope>
    <source>
        <strain evidence="2 3">TBRC 5610</strain>
    </source>
</reference>
<dbReference type="Gene3D" id="3.40.630.30">
    <property type="match status" value="1"/>
</dbReference>
<dbReference type="InterPro" id="IPR000182">
    <property type="entry name" value="GNAT_dom"/>
</dbReference>
<evidence type="ECO:0000259" key="1">
    <source>
        <dbReference type="PROSITE" id="PS51186"/>
    </source>
</evidence>
<keyword evidence="3" id="KW-1185">Reference proteome</keyword>
<dbReference type="PANTHER" id="PTHR43792:SF1">
    <property type="entry name" value="N-ACETYLTRANSFERASE DOMAIN-CONTAINING PROTEIN"/>
    <property type="match status" value="1"/>
</dbReference>
<dbReference type="InterPro" id="IPR016181">
    <property type="entry name" value="Acyl_CoA_acyltransferase"/>
</dbReference>
<sequence>MTTVQTARLVLRRWRSDDVAVMAEINADPEVMRWIGDGAVSDHDRTAAGITACEREWDEHGFGLFAVEVRRTGELAGFTGLAVPTFLPEIMPAVEIGWRLGRRHWGQGYATEAARAALRFAFLERGLDRIVSVHQVGNVASERVMRKLGMSLDRETVQPSCGRAVRVYALSRDEYVRQGPAASA</sequence>
<dbReference type="InterPro" id="IPR051531">
    <property type="entry name" value="N-acetyltransferase"/>
</dbReference>
<dbReference type="Proteomes" id="UP000722989">
    <property type="component" value="Unassembled WGS sequence"/>
</dbReference>
<feature type="domain" description="N-acetyltransferase" evidence="1">
    <location>
        <begin position="9"/>
        <end position="173"/>
    </location>
</feature>
<proteinExistence type="predicted"/>
<dbReference type="EMBL" id="JAATVY010000016">
    <property type="protein sequence ID" value="NJC72153.1"/>
    <property type="molecule type" value="Genomic_DNA"/>
</dbReference>
<protein>
    <submittedName>
        <fullName evidence="2">GNAT family N-acetyltransferase</fullName>
    </submittedName>
</protein>